<dbReference type="Pfam" id="PF08666">
    <property type="entry name" value="SAF"/>
    <property type="match status" value="1"/>
</dbReference>
<feature type="region of interest" description="Disordered" evidence="1">
    <location>
        <begin position="279"/>
        <end position="368"/>
    </location>
</feature>
<evidence type="ECO:0000256" key="1">
    <source>
        <dbReference type="SAM" id="MobiDB-lite"/>
    </source>
</evidence>
<feature type="compositionally biased region" description="Polar residues" evidence="1">
    <location>
        <begin position="334"/>
        <end position="353"/>
    </location>
</feature>
<protein>
    <recommendedName>
        <fullName evidence="3">SAF domain-containing protein</fullName>
    </recommendedName>
</protein>
<dbReference type="EMBL" id="VNJK01000007">
    <property type="protein sequence ID" value="TVX85621.1"/>
    <property type="molecule type" value="Genomic_DNA"/>
</dbReference>
<reference evidence="4 5" key="1">
    <citation type="submission" date="2019-07" db="EMBL/GenBank/DDBJ databases">
        <authorList>
            <person name="Kim J."/>
        </authorList>
    </citation>
    <scope>NUCLEOTIDE SEQUENCE [LARGE SCALE GENOMIC DNA]</scope>
    <source>
        <strain evidence="4 5">N4</strain>
    </source>
</reference>
<evidence type="ECO:0000259" key="3">
    <source>
        <dbReference type="SMART" id="SM00858"/>
    </source>
</evidence>
<keyword evidence="2" id="KW-1133">Transmembrane helix</keyword>
<keyword evidence="2" id="KW-0472">Membrane</keyword>
<dbReference type="Proteomes" id="UP000318102">
    <property type="component" value="Unassembled WGS sequence"/>
</dbReference>
<dbReference type="RefSeq" id="WP_144995171.1">
    <property type="nucleotide sequence ID" value="NZ_VNJK01000007.1"/>
</dbReference>
<accession>A0A559ID74</accession>
<dbReference type="SMART" id="SM00858">
    <property type="entry name" value="SAF"/>
    <property type="match status" value="1"/>
</dbReference>
<evidence type="ECO:0000313" key="5">
    <source>
        <dbReference type="Proteomes" id="UP000318102"/>
    </source>
</evidence>
<comment type="caution">
    <text evidence="4">The sequence shown here is derived from an EMBL/GenBank/DDBJ whole genome shotgun (WGS) entry which is preliminary data.</text>
</comment>
<gene>
    <name evidence="4" type="ORF">FPZ44_25040</name>
</gene>
<evidence type="ECO:0000313" key="4">
    <source>
        <dbReference type="EMBL" id="TVX85621.1"/>
    </source>
</evidence>
<proteinExistence type="predicted"/>
<feature type="domain" description="SAF" evidence="3">
    <location>
        <begin position="67"/>
        <end position="128"/>
    </location>
</feature>
<dbReference type="OrthoDB" id="2840666at2"/>
<organism evidence="4 5">
    <name type="scientific">Paenibacillus agilis</name>
    <dbReference type="NCBI Taxonomy" id="3020863"/>
    <lineage>
        <taxon>Bacteria</taxon>
        <taxon>Bacillati</taxon>
        <taxon>Bacillota</taxon>
        <taxon>Bacilli</taxon>
        <taxon>Bacillales</taxon>
        <taxon>Paenibacillaceae</taxon>
        <taxon>Paenibacillus</taxon>
    </lineage>
</organism>
<evidence type="ECO:0000256" key="2">
    <source>
        <dbReference type="SAM" id="Phobius"/>
    </source>
</evidence>
<name>A0A559ID74_9BACL</name>
<sequence length="368" mass="41343">MARLRPRTKQFLTVGGIGALSMLFLCMIAGYFIYTYLNNVQNEKRYAVEQELEATKKKLDEQLGQRRNVSVLKQDVKAGQKITADMIQVLAVPKNTLPEDILPEEDVVGKHTKFNMLKNTTLLEPMLYKEGVTPNDLRIQELKVIMLPLELKKDDFVDVRIVFPDGQDFIVLSKKKVKNLSNGVVWHHMDETEILRMSSAIVDAYINDAQIYAIKYVDPYMQDEAIVTYPSNEKVLDLMQRDPNIVKEASVELEKRLRVRLEKDLNAIDPMDLQKYVSRKTGEQSIQGNITPPQPEGEHPPVIGSDPTSTMPENIAEKVTEPSSIDVPSPPSQPEIQTPSVKGPNNGSPTITETPVFEKGIEGVSTNG</sequence>
<dbReference type="CDD" id="cd11614">
    <property type="entry name" value="SAF_CpaB_FlgA_like"/>
    <property type="match status" value="1"/>
</dbReference>
<dbReference type="InterPro" id="IPR013974">
    <property type="entry name" value="SAF"/>
</dbReference>
<keyword evidence="2" id="KW-0812">Transmembrane</keyword>
<dbReference type="AlphaFoldDB" id="A0A559ID74"/>
<feature type="transmembrane region" description="Helical" evidence="2">
    <location>
        <begin position="12"/>
        <end position="34"/>
    </location>
</feature>
<keyword evidence="5" id="KW-1185">Reference proteome</keyword>